<protein>
    <recommendedName>
        <fullName evidence="1">Aldehyde dehydrogenase domain-containing protein</fullName>
    </recommendedName>
</protein>
<evidence type="ECO:0000313" key="3">
    <source>
        <dbReference type="Proteomes" id="UP001359485"/>
    </source>
</evidence>
<dbReference type="Pfam" id="PF00171">
    <property type="entry name" value="Aldedh"/>
    <property type="match status" value="1"/>
</dbReference>
<keyword evidence="3" id="KW-1185">Reference proteome</keyword>
<evidence type="ECO:0000313" key="2">
    <source>
        <dbReference type="EMBL" id="KAK6637882.1"/>
    </source>
</evidence>
<dbReference type="Proteomes" id="UP001359485">
    <property type="component" value="Unassembled WGS sequence"/>
</dbReference>
<dbReference type="PANTHER" id="PTHR11699">
    <property type="entry name" value="ALDEHYDE DEHYDROGENASE-RELATED"/>
    <property type="match status" value="1"/>
</dbReference>
<dbReference type="EMBL" id="JAWJWF010000002">
    <property type="protein sequence ID" value="KAK6637882.1"/>
    <property type="molecule type" value="Genomic_DNA"/>
</dbReference>
<gene>
    <name evidence="2" type="ORF">RUM44_008304</name>
</gene>
<dbReference type="Gene3D" id="3.40.309.10">
    <property type="entry name" value="Aldehyde Dehydrogenase, Chain A, domain 2"/>
    <property type="match status" value="1"/>
</dbReference>
<proteinExistence type="predicted"/>
<dbReference type="InterPro" id="IPR016161">
    <property type="entry name" value="Ald_DH/histidinol_DH"/>
</dbReference>
<sequence>MNPGDKNETVDIPPLMRRGQIGDVDFDDIFKTAKSWSENPYKRSHALNRIWQNFPENDVGAGYFKFYSDLITLSTDITKFQPAGLVLVKVDVNAPEFALCSVVAAAFAAGCPVIIETKTLFKCFSYLSDELGGMITITQNQVNGLSMANKERVGRIVFLGTWSSTELKETYTYTFPHCLVYSFTPGYTAAFLMEQSDINSAVDTILLHTWGKGFKCNTWAVRNVVVFENTYEKFLNILKFRLEKYFHMDYPESKMLVDVLKDFKKRAIKAGAEILENSNLQSESVWGPTVALEYQEQGEGPELTIKVVTCRTASEGVNLLNNLQYSHGISIWTDISSQALEAASLLNCCNIWVNSHGVVSADTQLTISGKGGNLICGGIDGIFQFLKIEESNNCLSVSQICELSDECLPEVKHVDDITTHATQAFKQWSTTKDRSSFMYKIFLFLENKDLKNNDLHYYLQCANISNFFEAKVPNYYTVQKKLPIGIIIITVFSENDCTSSVISICVAVALGNAVIVILPQKNEFLSDIFNKMKSILPTNVIQIITNEYLGLCLAQEENVQGFWLQSNVTSNYNKTYRHLRSHFNINGKHFWACPKNISAGSIQLFWHKCLKNKTIWLPNVEHLA</sequence>
<accession>A0ABR1BBX9</accession>
<reference evidence="2 3" key="1">
    <citation type="submission" date="2023-09" db="EMBL/GenBank/DDBJ databases">
        <title>Genomes of two closely related lineages of the louse Polyplax serrata with different host specificities.</title>
        <authorList>
            <person name="Martinu J."/>
            <person name="Tarabai H."/>
            <person name="Stefka J."/>
            <person name="Hypsa V."/>
        </authorList>
    </citation>
    <scope>NUCLEOTIDE SEQUENCE [LARGE SCALE GENOMIC DNA]</scope>
    <source>
        <strain evidence="2">98ZLc_SE</strain>
    </source>
</reference>
<dbReference type="SUPFAM" id="SSF53720">
    <property type="entry name" value="ALDH-like"/>
    <property type="match status" value="1"/>
</dbReference>
<comment type="caution">
    <text evidence="2">The sequence shown here is derived from an EMBL/GenBank/DDBJ whole genome shotgun (WGS) entry which is preliminary data.</text>
</comment>
<dbReference type="InterPro" id="IPR016163">
    <property type="entry name" value="Ald_DH_C"/>
</dbReference>
<name>A0ABR1BBX9_POLSC</name>
<feature type="domain" description="Aldehyde dehydrogenase" evidence="1">
    <location>
        <begin position="76"/>
        <end position="363"/>
    </location>
</feature>
<dbReference type="InterPro" id="IPR015590">
    <property type="entry name" value="Aldehyde_DH_dom"/>
</dbReference>
<evidence type="ECO:0000259" key="1">
    <source>
        <dbReference type="Pfam" id="PF00171"/>
    </source>
</evidence>
<dbReference type="Gene3D" id="3.40.605.10">
    <property type="entry name" value="Aldehyde Dehydrogenase, Chain A, domain 1"/>
    <property type="match status" value="1"/>
</dbReference>
<dbReference type="InterPro" id="IPR016162">
    <property type="entry name" value="Ald_DH_N"/>
</dbReference>
<organism evidence="2 3">
    <name type="scientific">Polyplax serrata</name>
    <name type="common">Common mouse louse</name>
    <dbReference type="NCBI Taxonomy" id="468196"/>
    <lineage>
        <taxon>Eukaryota</taxon>
        <taxon>Metazoa</taxon>
        <taxon>Ecdysozoa</taxon>
        <taxon>Arthropoda</taxon>
        <taxon>Hexapoda</taxon>
        <taxon>Insecta</taxon>
        <taxon>Pterygota</taxon>
        <taxon>Neoptera</taxon>
        <taxon>Paraneoptera</taxon>
        <taxon>Psocodea</taxon>
        <taxon>Troctomorpha</taxon>
        <taxon>Phthiraptera</taxon>
        <taxon>Anoplura</taxon>
        <taxon>Polyplacidae</taxon>
        <taxon>Polyplax</taxon>
    </lineage>
</organism>